<evidence type="ECO:0000313" key="3">
    <source>
        <dbReference type="Proteomes" id="UP000199331"/>
    </source>
</evidence>
<proteinExistence type="predicted"/>
<dbReference type="Pfam" id="PF00903">
    <property type="entry name" value="Glyoxalase"/>
    <property type="match status" value="1"/>
</dbReference>
<dbReference type="PROSITE" id="PS51819">
    <property type="entry name" value="VOC"/>
    <property type="match status" value="1"/>
</dbReference>
<keyword evidence="2" id="KW-0560">Oxidoreductase</keyword>
<keyword evidence="3" id="KW-1185">Reference proteome</keyword>
<evidence type="ECO:0000259" key="1">
    <source>
        <dbReference type="PROSITE" id="PS51819"/>
    </source>
</evidence>
<gene>
    <name evidence="2" type="ORF">SAMN04488060_2110</name>
</gene>
<sequence length="124" mass="13984">MPKRRLEHANISVTDPDRSAALLKDLLGWHERWSGPSMGNGRTIHVGGEDNYVSLYTSEAVAGDYRKGQPLNHIAFMVDDLDAAEAVVVKHGLEPFSHGKYEPGPRTFYFFDWDGIEFEVVSYE</sequence>
<dbReference type="Proteomes" id="UP000199331">
    <property type="component" value="Unassembled WGS sequence"/>
</dbReference>
<keyword evidence="2" id="KW-0223">Dioxygenase</keyword>
<dbReference type="GO" id="GO:0051213">
    <property type="term" value="F:dioxygenase activity"/>
    <property type="evidence" value="ECO:0007669"/>
    <property type="project" value="UniProtKB-KW"/>
</dbReference>
<accession>A0A1I5NUR6</accession>
<dbReference type="EMBL" id="FOWZ01000003">
    <property type="protein sequence ID" value="SFP25502.1"/>
    <property type="molecule type" value="Genomic_DNA"/>
</dbReference>
<evidence type="ECO:0000313" key="2">
    <source>
        <dbReference type="EMBL" id="SFP25502.1"/>
    </source>
</evidence>
<dbReference type="InterPro" id="IPR029068">
    <property type="entry name" value="Glyas_Bleomycin-R_OHBP_Dase"/>
</dbReference>
<protein>
    <submittedName>
        <fullName evidence="2">Catechol 2,3-dioxygenase</fullName>
    </submittedName>
</protein>
<name>A0A1I5NUR6_9SPHN</name>
<dbReference type="STRING" id="604088.SAMN04488060_2110"/>
<dbReference type="OrthoDB" id="7355345at2"/>
<dbReference type="InterPro" id="IPR004360">
    <property type="entry name" value="Glyas_Fos-R_dOase_dom"/>
</dbReference>
<feature type="domain" description="VOC" evidence="1">
    <location>
        <begin position="5"/>
        <end position="123"/>
    </location>
</feature>
<dbReference type="SUPFAM" id="SSF54593">
    <property type="entry name" value="Glyoxalase/Bleomycin resistance protein/Dihydroxybiphenyl dioxygenase"/>
    <property type="match status" value="1"/>
</dbReference>
<dbReference type="AlphaFoldDB" id="A0A1I5NUR6"/>
<dbReference type="RefSeq" id="WP_090481159.1">
    <property type="nucleotide sequence ID" value="NZ_FOWZ01000003.1"/>
</dbReference>
<dbReference type="Gene3D" id="3.10.180.10">
    <property type="entry name" value="2,3-Dihydroxybiphenyl 1,2-Dioxygenase, domain 1"/>
    <property type="match status" value="1"/>
</dbReference>
<dbReference type="InterPro" id="IPR037523">
    <property type="entry name" value="VOC_core"/>
</dbReference>
<reference evidence="3" key="1">
    <citation type="submission" date="2016-10" db="EMBL/GenBank/DDBJ databases">
        <authorList>
            <person name="Varghese N."/>
            <person name="Submissions S."/>
        </authorList>
    </citation>
    <scope>NUCLEOTIDE SEQUENCE [LARGE SCALE GENOMIC DNA]</scope>
    <source>
        <strain evidence="3">CGMCC 1.7715</strain>
    </source>
</reference>
<organism evidence="2 3">
    <name type="scientific">Qipengyuania nanhaisediminis</name>
    <dbReference type="NCBI Taxonomy" id="604088"/>
    <lineage>
        <taxon>Bacteria</taxon>
        <taxon>Pseudomonadati</taxon>
        <taxon>Pseudomonadota</taxon>
        <taxon>Alphaproteobacteria</taxon>
        <taxon>Sphingomonadales</taxon>
        <taxon>Erythrobacteraceae</taxon>
        <taxon>Qipengyuania</taxon>
    </lineage>
</organism>